<dbReference type="AlphaFoldDB" id="A0A9P6QS73"/>
<accession>A0A9P6QS73</accession>
<evidence type="ECO:0000313" key="3">
    <source>
        <dbReference type="Proteomes" id="UP000823405"/>
    </source>
</evidence>
<dbReference type="Proteomes" id="UP000823405">
    <property type="component" value="Unassembled WGS sequence"/>
</dbReference>
<dbReference type="OrthoDB" id="10586239at2759"/>
<feature type="region of interest" description="Disordered" evidence="1">
    <location>
        <begin position="1"/>
        <end position="65"/>
    </location>
</feature>
<evidence type="ECO:0000256" key="1">
    <source>
        <dbReference type="SAM" id="MobiDB-lite"/>
    </source>
</evidence>
<name>A0A9P6QS73_9FUNG</name>
<evidence type="ECO:0000313" key="2">
    <source>
        <dbReference type="EMBL" id="KAG0286541.1"/>
    </source>
</evidence>
<sequence length="171" mass="17645">MDKKNAGFIQSDEVLLLPTKQPPPYPENLNKSSETQTQSTSTKKKETNKNSSTGKGSSGTGTRTTSNYVFISDPGCYYSNTNTTVAAATDGVNLSTASNVAFGSGNPSLTPAITVPPGPNTSMTSGITSDVLPSSSDVVPVIQVTPGPSGDILSSGAVLLRLHGRPLCRPL</sequence>
<feature type="compositionally biased region" description="Low complexity" evidence="1">
    <location>
        <begin position="31"/>
        <end position="41"/>
    </location>
</feature>
<reference evidence="2" key="1">
    <citation type="journal article" date="2020" name="Fungal Divers.">
        <title>Resolving the Mortierellaceae phylogeny through synthesis of multi-gene phylogenetics and phylogenomics.</title>
        <authorList>
            <person name="Vandepol N."/>
            <person name="Liber J."/>
            <person name="Desiro A."/>
            <person name="Na H."/>
            <person name="Kennedy M."/>
            <person name="Barry K."/>
            <person name="Grigoriev I.V."/>
            <person name="Miller A.N."/>
            <person name="O'Donnell K."/>
            <person name="Stajich J.E."/>
            <person name="Bonito G."/>
        </authorList>
    </citation>
    <scope>NUCLEOTIDE SEQUENCE</scope>
    <source>
        <strain evidence="2">NVP60</strain>
    </source>
</reference>
<gene>
    <name evidence="2" type="ORF">BGZ97_007388</name>
</gene>
<feature type="compositionally biased region" description="Low complexity" evidence="1">
    <location>
        <begin position="49"/>
        <end position="65"/>
    </location>
</feature>
<protein>
    <submittedName>
        <fullName evidence="2">Uncharacterized protein</fullName>
    </submittedName>
</protein>
<proteinExistence type="predicted"/>
<keyword evidence="3" id="KW-1185">Reference proteome</keyword>
<comment type="caution">
    <text evidence="2">The sequence shown here is derived from an EMBL/GenBank/DDBJ whole genome shotgun (WGS) entry which is preliminary data.</text>
</comment>
<dbReference type="EMBL" id="JAAAIN010003288">
    <property type="protein sequence ID" value="KAG0286541.1"/>
    <property type="molecule type" value="Genomic_DNA"/>
</dbReference>
<organism evidence="2 3">
    <name type="scientific">Linnemannia gamsii</name>
    <dbReference type="NCBI Taxonomy" id="64522"/>
    <lineage>
        <taxon>Eukaryota</taxon>
        <taxon>Fungi</taxon>
        <taxon>Fungi incertae sedis</taxon>
        <taxon>Mucoromycota</taxon>
        <taxon>Mortierellomycotina</taxon>
        <taxon>Mortierellomycetes</taxon>
        <taxon>Mortierellales</taxon>
        <taxon>Mortierellaceae</taxon>
        <taxon>Linnemannia</taxon>
    </lineage>
</organism>